<keyword evidence="5" id="KW-1185">Reference proteome</keyword>
<dbReference type="PANTHER" id="PTHR45686:SF4">
    <property type="entry name" value="ADP-RIBOSYLATION FACTOR GTPASE ACTIVATING PROTEIN 3, ISOFORM H"/>
    <property type="match status" value="1"/>
</dbReference>
<dbReference type="Proteomes" id="UP000007799">
    <property type="component" value="Unassembled WGS sequence"/>
</dbReference>
<evidence type="ECO:0000256" key="1">
    <source>
        <dbReference type="ARBA" id="ARBA00022723"/>
    </source>
</evidence>
<dbReference type="AlphaFoldDB" id="F2UJ42"/>
<gene>
    <name evidence="4" type="ORF">PTSG_07333</name>
</gene>
<dbReference type="eggNOG" id="ENOG502SWE7">
    <property type="taxonomic scope" value="Eukaryota"/>
</dbReference>
<evidence type="ECO:0000313" key="4">
    <source>
        <dbReference type="EMBL" id="EGD76990.1"/>
    </source>
</evidence>
<organism evidence="5">
    <name type="scientific">Salpingoeca rosetta (strain ATCC 50818 / BSB-021)</name>
    <dbReference type="NCBI Taxonomy" id="946362"/>
    <lineage>
        <taxon>Eukaryota</taxon>
        <taxon>Choanoflagellata</taxon>
        <taxon>Craspedida</taxon>
        <taxon>Salpingoecidae</taxon>
        <taxon>Salpingoeca</taxon>
    </lineage>
</organism>
<dbReference type="GO" id="GO:0048205">
    <property type="term" value="P:COPI coating of Golgi vesicle"/>
    <property type="evidence" value="ECO:0007669"/>
    <property type="project" value="TreeGrafter"/>
</dbReference>
<reference evidence="4" key="1">
    <citation type="submission" date="2009-08" db="EMBL/GenBank/DDBJ databases">
        <title>Annotation of Salpingoeca rosetta.</title>
        <authorList>
            <consortium name="The Broad Institute Genome Sequencing Platform"/>
            <person name="Russ C."/>
            <person name="Cuomo C."/>
            <person name="Burger G."/>
            <person name="Gray M.W."/>
            <person name="Holland P.W.H."/>
            <person name="King N."/>
            <person name="Lang F.B.F."/>
            <person name="Roger A.J."/>
            <person name="Ruiz-Trillo I."/>
            <person name="Young S.K."/>
            <person name="Zeng Q."/>
            <person name="Gargeya S."/>
            <person name="Alvarado L."/>
            <person name="Berlin A."/>
            <person name="Chapman S.B."/>
            <person name="Chen Z."/>
            <person name="Freedman E."/>
            <person name="Gellesch M."/>
            <person name="Goldberg J."/>
            <person name="Griggs A."/>
            <person name="Gujja S."/>
            <person name="Heilman E."/>
            <person name="Heiman D."/>
            <person name="Howarth C."/>
            <person name="Mehta T."/>
            <person name="Neiman D."/>
            <person name="Pearson M."/>
            <person name="Roberts A."/>
            <person name="Saif S."/>
            <person name="Shea T."/>
            <person name="Shenoy N."/>
            <person name="Sisk P."/>
            <person name="Stolte C."/>
            <person name="Sykes S."/>
            <person name="White J."/>
            <person name="Yandava C."/>
            <person name="Haas B."/>
            <person name="Nusbaum C."/>
            <person name="Birren B."/>
        </authorList>
    </citation>
    <scope>NUCLEOTIDE SEQUENCE [LARGE SCALE GENOMIC DNA]</scope>
    <source>
        <strain evidence="4">ATCC 50818</strain>
    </source>
</reference>
<feature type="region of interest" description="Disordered" evidence="3">
    <location>
        <begin position="27"/>
        <end position="126"/>
    </location>
</feature>
<dbReference type="RefSeq" id="XP_004990830.1">
    <property type="nucleotide sequence ID" value="XM_004990773.1"/>
</dbReference>
<dbReference type="KEGG" id="sre:PTSG_07333"/>
<keyword evidence="2" id="KW-0862">Zinc</keyword>
<accession>F2UJ42</accession>
<dbReference type="STRING" id="946362.F2UJ42"/>
<dbReference type="PANTHER" id="PTHR45686">
    <property type="entry name" value="ADP-RIBOSYLATION FACTOR GTPASE ACTIVATING PROTEIN 3, ISOFORM H-RELATED"/>
    <property type="match status" value="1"/>
</dbReference>
<proteinExistence type="predicted"/>
<dbReference type="GO" id="GO:0046872">
    <property type="term" value="F:metal ion binding"/>
    <property type="evidence" value="ECO:0007669"/>
    <property type="project" value="UniProtKB-KW"/>
</dbReference>
<evidence type="ECO:0000256" key="3">
    <source>
        <dbReference type="SAM" id="MobiDB-lite"/>
    </source>
</evidence>
<feature type="compositionally biased region" description="Polar residues" evidence="3">
    <location>
        <begin position="66"/>
        <end position="98"/>
    </location>
</feature>
<dbReference type="GeneID" id="16071393"/>
<keyword evidence="1" id="KW-0479">Metal-binding</keyword>
<dbReference type="EMBL" id="GL832976">
    <property type="protein sequence ID" value="EGD76990.1"/>
    <property type="molecule type" value="Genomic_DNA"/>
</dbReference>
<dbReference type="OrthoDB" id="983479at2759"/>
<feature type="compositionally biased region" description="Low complexity" evidence="3">
    <location>
        <begin position="103"/>
        <end position="112"/>
    </location>
</feature>
<dbReference type="InParanoid" id="F2UJ42"/>
<feature type="compositionally biased region" description="Low complexity" evidence="3">
    <location>
        <begin position="27"/>
        <end position="42"/>
    </location>
</feature>
<dbReference type="GO" id="GO:0000139">
    <property type="term" value="C:Golgi membrane"/>
    <property type="evidence" value="ECO:0007669"/>
    <property type="project" value="GOC"/>
</dbReference>
<protein>
    <submittedName>
        <fullName evidence="4">Uncharacterized protein</fullName>
    </submittedName>
</protein>
<evidence type="ECO:0000313" key="5">
    <source>
        <dbReference type="Proteomes" id="UP000007799"/>
    </source>
</evidence>
<evidence type="ECO:0000256" key="2">
    <source>
        <dbReference type="ARBA" id="ARBA00022833"/>
    </source>
</evidence>
<sequence>MPHFFCPLIYTTDDFFASFEDSRSNIPSAVSAFGNSSSSSSSKPKRSAPPTSAPPPADMGRFANAKSISSDQYFRSDQPTPEEQARLSQFSGQASISSDMYFGRGQQSSSSSSGGGGGGRQTREKLREFASNLVDKLQGQIRLSKSPQ</sequence>
<name>F2UJ42_SALR5</name>